<comment type="caution">
    <text evidence="1">The sequence shown here is derived from an EMBL/GenBank/DDBJ whole genome shotgun (WGS) entry which is preliminary data.</text>
</comment>
<name>A0A4R3YN85_9FIRM</name>
<accession>A0A4R3YN85</accession>
<keyword evidence="2" id="KW-1185">Reference proteome</keyword>
<dbReference type="AlphaFoldDB" id="A0A4R3YN85"/>
<dbReference type="EMBL" id="SMCQ01000022">
    <property type="protein sequence ID" value="TCV93781.1"/>
    <property type="molecule type" value="Genomic_DNA"/>
</dbReference>
<evidence type="ECO:0000313" key="2">
    <source>
        <dbReference type="Proteomes" id="UP000295515"/>
    </source>
</evidence>
<dbReference type="SUPFAM" id="SSF101386">
    <property type="entry name" value="all-alpha NTP pyrophosphatases"/>
    <property type="match status" value="1"/>
</dbReference>
<reference evidence="1 2" key="1">
    <citation type="submission" date="2019-03" db="EMBL/GenBank/DDBJ databases">
        <title>Genomic Encyclopedia of Type Strains, Phase IV (KMG-IV): sequencing the most valuable type-strain genomes for metagenomic binning, comparative biology and taxonomic classification.</title>
        <authorList>
            <person name="Goeker M."/>
        </authorList>
    </citation>
    <scope>NUCLEOTIDE SEQUENCE [LARGE SCALE GENOMIC DNA]</scope>
    <source>
        <strain evidence="1 2">DSM 29487</strain>
    </source>
</reference>
<gene>
    <name evidence="1" type="ORF">EDD60_12222</name>
</gene>
<proteinExistence type="predicted"/>
<protein>
    <recommendedName>
        <fullName evidence="3">MazG-like nucleotide pyrophosphohydrolase family protein</fullName>
    </recommendedName>
</protein>
<sequence length="81" mass="9722">MKINAKDKLLYMFIEAGEMADIIKKQGDESIMQDMPVREHFIEEMCDTLMYLNDVMLCYGISPEELEKVYLKKHEKNMKRW</sequence>
<evidence type="ECO:0008006" key="3">
    <source>
        <dbReference type="Google" id="ProtNLM"/>
    </source>
</evidence>
<organism evidence="1 2">
    <name type="scientific">Longibaculum muris</name>
    <dbReference type="NCBI Taxonomy" id="1796628"/>
    <lineage>
        <taxon>Bacteria</taxon>
        <taxon>Bacillati</taxon>
        <taxon>Bacillota</taxon>
        <taxon>Erysipelotrichia</taxon>
        <taxon>Erysipelotrichales</taxon>
        <taxon>Coprobacillaceae</taxon>
        <taxon>Longibaculum</taxon>
    </lineage>
</organism>
<evidence type="ECO:0000313" key="1">
    <source>
        <dbReference type="EMBL" id="TCV93781.1"/>
    </source>
</evidence>
<dbReference type="Gene3D" id="1.10.287.1080">
    <property type="entry name" value="MazG-like"/>
    <property type="match status" value="1"/>
</dbReference>
<dbReference type="Proteomes" id="UP000295515">
    <property type="component" value="Unassembled WGS sequence"/>
</dbReference>